<feature type="signal peptide" evidence="4">
    <location>
        <begin position="1"/>
        <end position="30"/>
    </location>
</feature>
<dbReference type="InterPro" id="IPR001452">
    <property type="entry name" value="SH3_domain"/>
</dbReference>
<sequence length="1423" mass="146458">MAPQSRHKPSSPCLVSVASVLLLFSNAAFATLPLVDFDRMGKVGIAGAFAGLGLLDNSSVSVDPSTATLISRNSDGSLSTLASTSPGGSILAGCALGNSFYFGGNFTSIGNTSASNVASYTPPSTFSALGSNGPDGEIRAIFCDTKENKVWVGGHFDSPSSAVAVWDPKSSSWSAPPFGGLAGAAAEVLSITTNASQSSIFFSGSFLTAFGNDAIPLNDTNNPNVPFSQGATPFSSSLVPIPLQNAQIEADPSSSESGFNNVQDILCPSSADGPGQSWFGGDGTQAVITVRDFSSLSARGIRLGNTFVDGRSTTNFSVTTIPDNTVQTLTFLDPQSGQNQTCSNPCPLSTDSSILYQDFLFNSNLDITGFQLTLTEWQGASPGLHILQLLSSGAFASAIGSDNSVSCFAPNPSNTTQTGTWNTKRVDTNIPGTTQEILVSDVAVGTSQSQAPTFTWMPYVSAAGEYQINLLIPGCTQFGDCALRTSVQVTVFPGDGLAPSVATIPQDNSDDQSAVIYSGPVVPSSTSFSTTITMTLATDPIGTGQNGQYELVADRVQLILTSANITADANGTTVNGTSGGQRGFGFFEWPLSATSVNATSALPNASLTSLDGIGLDLLQALGNGADVASSSSPSIGAVAHHPSGTIFLGGTFNLTSGAASGASNIVAFKNGALTALASNGLNAPVTSLAIDGDNLFIGGSFSDTASPSTQGKLQGVAMYDVQQNQWSSLDSGVNGAVSDLDVANGQLLVTGNFSDVVSSGNGLNQSNAGFATWNISNAAWVNSGGFLIGNLAFVANGTSSGEQFIAGNVAASLQFGATGFAMIQNGAKDVPTITPLGVELESSVTSNVTASTKRRRSHLRHSKSSWIPRFSVRHLFARQSSTTLAPLPASAPAPAPAVLAGAFWTNTSSSKELVVLGGNFSFSSGSSSQFQDVAIYDDSTGNISPLQGNQLNGIIRSLLVQGDELYIGGQFSLQGANVNGFVIYDLAQGQYDVSGFQALQASSGSDVIVRSITASPSQSDAIIIAGSFTQAGSNPCRAICSFGTTSKQWNALGNGIQGEVASVDYAGNNDGIIIAAGSIALADGTPANVAAFTIANGTWAAVGNGNDLPGPVTAVTVDNGNASSIFAAGRSADGSSSFLFFWNGKEWSNVGSSFQPTTDFSQLTMVPLQNTHAANGVIEPDRMLWISGTLTDSSFGNASSALFDGQNFIPYITSASSSGNPGVISALIHSFSTFSFTQKHFLAAGVVILISIAIAAGIVFLLVLIGILWTLFSRRDDKLAKYDATDVEDDDDSSHRPSSLLAHINAATRTTILGAQSPFAAQNLEQEGAIGAASMAADQDPFEPDASNYVRAETPSDAIAGTMGAEESRPAHARYSFDGVGDGELALTAGQEIEVLDDKDPSWWYARDARSGQEGVVPAAYVY</sequence>
<dbReference type="SUPFAM" id="SSF50044">
    <property type="entry name" value="SH3-domain"/>
    <property type="match status" value="1"/>
</dbReference>
<dbReference type="EMBL" id="KV722359">
    <property type="protein sequence ID" value="OCH93126.1"/>
    <property type="molecule type" value="Genomic_DNA"/>
</dbReference>
<dbReference type="InterPro" id="IPR048265">
    <property type="entry name" value="Rax2-like_third"/>
</dbReference>
<dbReference type="Pfam" id="PF20842">
    <property type="entry name" value="Rax2_2"/>
    <property type="match status" value="1"/>
</dbReference>
<dbReference type="Gene3D" id="2.30.30.40">
    <property type="entry name" value="SH3 Domains"/>
    <property type="match status" value="1"/>
</dbReference>
<dbReference type="InterPro" id="IPR036028">
    <property type="entry name" value="SH3-like_dom_sf"/>
</dbReference>
<evidence type="ECO:0000313" key="6">
    <source>
        <dbReference type="EMBL" id="OCH93126.1"/>
    </source>
</evidence>
<dbReference type="PANTHER" id="PTHR31778">
    <property type="entry name" value="BUD SITE SELECTION PROTEIN RAX2"/>
    <property type="match status" value="1"/>
</dbReference>
<keyword evidence="4" id="KW-0732">Signal</keyword>
<dbReference type="Pfam" id="PF00018">
    <property type="entry name" value="SH3_1"/>
    <property type="match status" value="1"/>
</dbReference>
<dbReference type="SUPFAM" id="SSF50965">
    <property type="entry name" value="Galactose oxidase, central domain"/>
    <property type="match status" value="2"/>
</dbReference>
<keyword evidence="3" id="KW-0812">Transmembrane</keyword>
<organism evidence="6 7">
    <name type="scientific">Obba rivulosa</name>
    <dbReference type="NCBI Taxonomy" id="1052685"/>
    <lineage>
        <taxon>Eukaryota</taxon>
        <taxon>Fungi</taxon>
        <taxon>Dikarya</taxon>
        <taxon>Basidiomycota</taxon>
        <taxon>Agaricomycotina</taxon>
        <taxon>Agaricomycetes</taxon>
        <taxon>Polyporales</taxon>
        <taxon>Gelatoporiaceae</taxon>
        <taxon>Obba</taxon>
    </lineage>
</organism>
<gene>
    <name evidence="6" type="ORF">OBBRIDRAFT_790595</name>
</gene>
<dbReference type="Proteomes" id="UP000250043">
    <property type="component" value="Unassembled WGS sequence"/>
</dbReference>
<feature type="transmembrane region" description="Helical" evidence="3">
    <location>
        <begin position="1241"/>
        <end position="1272"/>
    </location>
</feature>
<evidence type="ECO:0000256" key="3">
    <source>
        <dbReference type="SAM" id="Phobius"/>
    </source>
</evidence>
<keyword evidence="7" id="KW-1185">Reference proteome</keyword>
<dbReference type="InterPro" id="IPR011043">
    <property type="entry name" value="Gal_Oxase/kelch_b-propeller"/>
</dbReference>
<keyword evidence="1 2" id="KW-0728">SH3 domain</keyword>
<name>A0A8E2AYY8_9APHY</name>
<evidence type="ECO:0000256" key="2">
    <source>
        <dbReference type="PROSITE-ProRule" id="PRU00192"/>
    </source>
</evidence>
<dbReference type="OrthoDB" id="2503993at2759"/>
<keyword evidence="3" id="KW-0472">Membrane</keyword>
<proteinExistence type="predicted"/>
<dbReference type="SMART" id="SM00326">
    <property type="entry name" value="SH3"/>
    <property type="match status" value="1"/>
</dbReference>
<accession>A0A8E2AYY8</accession>
<dbReference type="Pfam" id="PF20843">
    <property type="entry name" value="Rax2_3"/>
    <property type="match status" value="1"/>
</dbReference>
<dbReference type="InterPro" id="IPR024982">
    <property type="entry name" value="Rax2-like_C"/>
</dbReference>
<dbReference type="PANTHER" id="PTHR31778:SF2">
    <property type="entry name" value="BUD SITE SELECTION PROTEIN RAX2"/>
    <property type="match status" value="1"/>
</dbReference>
<keyword evidence="3" id="KW-1133">Transmembrane helix</keyword>
<dbReference type="InterPro" id="IPR048266">
    <property type="entry name" value="Rax2-like_second"/>
</dbReference>
<feature type="domain" description="SH3" evidence="5">
    <location>
        <begin position="1366"/>
        <end position="1423"/>
    </location>
</feature>
<evidence type="ECO:0000256" key="1">
    <source>
        <dbReference type="ARBA" id="ARBA00022443"/>
    </source>
</evidence>
<dbReference type="GO" id="GO:1902929">
    <property type="term" value="C:plasma membrane of growing cell tip"/>
    <property type="evidence" value="ECO:0007669"/>
    <property type="project" value="TreeGrafter"/>
</dbReference>
<dbReference type="PROSITE" id="PS50002">
    <property type="entry name" value="SH3"/>
    <property type="match status" value="1"/>
</dbReference>
<evidence type="ECO:0000313" key="7">
    <source>
        <dbReference type="Proteomes" id="UP000250043"/>
    </source>
</evidence>
<protein>
    <recommendedName>
        <fullName evidence="5">SH3 domain-containing protein</fullName>
    </recommendedName>
</protein>
<feature type="chain" id="PRO_5034899790" description="SH3 domain-containing protein" evidence="4">
    <location>
        <begin position="31"/>
        <end position="1423"/>
    </location>
</feature>
<evidence type="ECO:0000259" key="5">
    <source>
        <dbReference type="PROSITE" id="PS50002"/>
    </source>
</evidence>
<evidence type="ECO:0000256" key="4">
    <source>
        <dbReference type="SAM" id="SignalP"/>
    </source>
</evidence>
<dbReference type="Pfam" id="PF12768">
    <property type="entry name" value="Rax2"/>
    <property type="match status" value="2"/>
</dbReference>
<reference evidence="6 7" key="1">
    <citation type="submission" date="2016-07" db="EMBL/GenBank/DDBJ databases">
        <title>Draft genome of the white-rot fungus Obba rivulosa 3A-2.</title>
        <authorList>
            <consortium name="DOE Joint Genome Institute"/>
            <person name="Miettinen O."/>
            <person name="Riley R."/>
            <person name="Acob R."/>
            <person name="Barry K."/>
            <person name="Cullen D."/>
            <person name="De Vries R."/>
            <person name="Hainaut M."/>
            <person name="Hatakka A."/>
            <person name="Henrissat B."/>
            <person name="Hilden K."/>
            <person name="Kuo R."/>
            <person name="Labutti K."/>
            <person name="Lipzen A."/>
            <person name="Makela M.R."/>
            <person name="Sandor L."/>
            <person name="Spatafora J.W."/>
            <person name="Grigoriev I.V."/>
            <person name="Hibbett D.S."/>
        </authorList>
    </citation>
    <scope>NUCLEOTIDE SEQUENCE [LARGE SCALE GENOMIC DNA]</scope>
    <source>
        <strain evidence="6 7">3A-2</strain>
    </source>
</reference>